<evidence type="ECO:0000313" key="2">
    <source>
        <dbReference type="EMBL" id="KAJ7343992.1"/>
    </source>
</evidence>
<dbReference type="EMBL" id="JARIHO010000022">
    <property type="protein sequence ID" value="KAJ7343992.1"/>
    <property type="molecule type" value="Genomic_DNA"/>
</dbReference>
<proteinExistence type="predicted"/>
<name>A0AAD6ZYG3_9AGAR</name>
<feature type="region of interest" description="Disordered" evidence="1">
    <location>
        <begin position="1"/>
        <end position="20"/>
    </location>
</feature>
<keyword evidence="3" id="KW-1185">Reference proteome</keyword>
<sequence>MCYGRRRGPPVELEWPDPDDDAAFDNITVGDISDDEVQESPTIVVVKSGKPETHQADSTAPPPLNYVHDIFDWIFTGILPLPPGLEVLRLDTRGAHNHLPNLPQQHRAIAALSLLFPRLREVQLGSKSTNWKRFGMGSGDVWKAEGGKSWVRIG</sequence>
<protein>
    <submittedName>
        <fullName evidence="2">Uncharacterized protein</fullName>
    </submittedName>
</protein>
<accession>A0AAD6ZYG3</accession>
<reference evidence="2" key="1">
    <citation type="submission" date="2023-03" db="EMBL/GenBank/DDBJ databases">
        <title>Massive genome expansion in bonnet fungi (Mycena s.s.) driven by repeated elements and novel gene families across ecological guilds.</title>
        <authorList>
            <consortium name="Lawrence Berkeley National Laboratory"/>
            <person name="Harder C.B."/>
            <person name="Miyauchi S."/>
            <person name="Viragh M."/>
            <person name="Kuo A."/>
            <person name="Thoen E."/>
            <person name="Andreopoulos B."/>
            <person name="Lu D."/>
            <person name="Skrede I."/>
            <person name="Drula E."/>
            <person name="Henrissat B."/>
            <person name="Morin E."/>
            <person name="Kohler A."/>
            <person name="Barry K."/>
            <person name="LaButti K."/>
            <person name="Morin E."/>
            <person name="Salamov A."/>
            <person name="Lipzen A."/>
            <person name="Mereny Z."/>
            <person name="Hegedus B."/>
            <person name="Baldrian P."/>
            <person name="Stursova M."/>
            <person name="Weitz H."/>
            <person name="Taylor A."/>
            <person name="Grigoriev I.V."/>
            <person name="Nagy L.G."/>
            <person name="Martin F."/>
            <person name="Kauserud H."/>
        </authorList>
    </citation>
    <scope>NUCLEOTIDE SEQUENCE</scope>
    <source>
        <strain evidence="2">CBHHK002</strain>
    </source>
</reference>
<dbReference type="Proteomes" id="UP001218218">
    <property type="component" value="Unassembled WGS sequence"/>
</dbReference>
<evidence type="ECO:0000256" key="1">
    <source>
        <dbReference type="SAM" id="MobiDB-lite"/>
    </source>
</evidence>
<evidence type="ECO:0000313" key="3">
    <source>
        <dbReference type="Proteomes" id="UP001218218"/>
    </source>
</evidence>
<dbReference type="AlphaFoldDB" id="A0AAD6ZYG3"/>
<gene>
    <name evidence="2" type="ORF">DFH08DRAFT_962131</name>
</gene>
<comment type="caution">
    <text evidence="2">The sequence shown here is derived from an EMBL/GenBank/DDBJ whole genome shotgun (WGS) entry which is preliminary data.</text>
</comment>
<organism evidence="2 3">
    <name type="scientific">Mycena albidolilacea</name>
    <dbReference type="NCBI Taxonomy" id="1033008"/>
    <lineage>
        <taxon>Eukaryota</taxon>
        <taxon>Fungi</taxon>
        <taxon>Dikarya</taxon>
        <taxon>Basidiomycota</taxon>
        <taxon>Agaricomycotina</taxon>
        <taxon>Agaricomycetes</taxon>
        <taxon>Agaricomycetidae</taxon>
        <taxon>Agaricales</taxon>
        <taxon>Marasmiineae</taxon>
        <taxon>Mycenaceae</taxon>
        <taxon>Mycena</taxon>
    </lineage>
</organism>